<evidence type="ECO:0000256" key="1">
    <source>
        <dbReference type="SAM" id="MobiDB-lite"/>
    </source>
</evidence>
<accession>A0A8A1MFC2</accession>
<keyword evidence="2" id="KW-0808">Transferase</keyword>
<reference evidence="2" key="1">
    <citation type="submission" date="2021-01" db="EMBL/GenBank/DDBJ databases">
        <title>Chromosome-level genome assembly of a human fungal pathogen reveals clustering of transcriptionally co-regulated genes.</title>
        <authorList>
            <person name="Voorhies M."/>
            <person name="Cohen S."/>
            <person name="Shea T.P."/>
            <person name="Petrus S."/>
            <person name="Munoz J.F."/>
            <person name="Poplawski S."/>
            <person name="Goldman W.E."/>
            <person name="Michael T."/>
            <person name="Cuomo C.A."/>
            <person name="Sil A."/>
            <person name="Beyhan S."/>
        </authorList>
    </citation>
    <scope>NUCLEOTIDE SEQUENCE</scope>
    <source>
        <strain evidence="2">WU24</strain>
    </source>
</reference>
<dbReference type="AlphaFoldDB" id="A0A8A1MFC2"/>
<feature type="compositionally biased region" description="Basic and acidic residues" evidence="1">
    <location>
        <begin position="82"/>
        <end position="98"/>
    </location>
</feature>
<dbReference type="Proteomes" id="UP000663671">
    <property type="component" value="Chromosome 1"/>
</dbReference>
<proteinExistence type="predicted"/>
<dbReference type="VEuPathDB" id="FungiDB:I7I51_00299"/>
<evidence type="ECO:0000313" key="2">
    <source>
        <dbReference type="EMBL" id="QSS63242.1"/>
    </source>
</evidence>
<feature type="region of interest" description="Disordered" evidence="1">
    <location>
        <begin position="42"/>
        <end position="98"/>
    </location>
</feature>
<dbReference type="EMBL" id="CP069114">
    <property type="protein sequence ID" value="QSS63242.1"/>
    <property type="molecule type" value="Genomic_DNA"/>
</dbReference>
<evidence type="ECO:0000313" key="3">
    <source>
        <dbReference type="Proteomes" id="UP000663671"/>
    </source>
</evidence>
<name>A0A8A1MFC2_AJECA</name>
<organism evidence="2 3">
    <name type="scientific">Ajellomyces capsulatus</name>
    <name type="common">Darling's disease fungus</name>
    <name type="synonym">Histoplasma capsulatum</name>
    <dbReference type="NCBI Taxonomy" id="5037"/>
    <lineage>
        <taxon>Eukaryota</taxon>
        <taxon>Fungi</taxon>
        <taxon>Dikarya</taxon>
        <taxon>Ascomycota</taxon>
        <taxon>Pezizomycotina</taxon>
        <taxon>Eurotiomycetes</taxon>
        <taxon>Eurotiomycetidae</taxon>
        <taxon>Onygenales</taxon>
        <taxon>Ajellomycetaceae</taxon>
        <taxon>Histoplasma</taxon>
    </lineage>
</organism>
<protein>
    <submittedName>
        <fullName evidence="2">Phosphoethanolamine transferase class O</fullName>
    </submittedName>
</protein>
<feature type="region of interest" description="Disordered" evidence="1">
    <location>
        <begin position="1"/>
        <end position="30"/>
    </location>
</feature>
<dbReference type="GO" id="GO:0016740">
    <property type="term" value="F:transferase activity"/>
    <property type="evidence" value="ECO:0007669"/>
    <property type="project" value="UniProtKB-KW"/>
</dbReference>
<gene>
    <name evidence="2" type="ORF">I7I51_00299</name>
</gene>
<sequence length="162" mass="17385">MKPPVSPSRNAIRNKSRPQSQSPTPPSANEFRKIKAQLSSAKALAAAEDEEEAQNAAAAAVRRITQGAPMGEEGTGAAGHAASEERLMDSAKERDARRNKLKESVFKIEHAGVLGVLGDNSPSSSTTTSQSFTKLPWSHPIRRFCFHSSPIRLQPHCSASKA</sequence>
<dbReference type="OrthoDB" id="272139at2759"/>